<organism evidence="5 6">
    <name type="scientific">Thiobacillus denitrificans (strain ATCC 25259 / T1)</name>
    <dbReference type="NCBI Taxonomy" id="292415"/>
    <lineage>
        <taxon>Bacteria</taxon>
        <taxon>Pseudomonadati</taxon>
        <taxon>Pseudomonadota</taxon>
        <taxon>Betaproteobacteria</taxon>
        <taxon>Nitrosomonadales</taxon>
        <taxon>Thiobacillaceae</taxon>
        <taxon>Thiobacillus</taxon>
    </lineage>
</organism>
<dbReference type="Gene3D" id="1.20.1550.10">
    <property type="entry name" value="DsbB-like"/>
    <property type="match status" value="1"/>
</dbReference>
<evidence type="ECO:0000256" key="4">
    <source>
        <dbReference type="ARBA" id="ARBA00023136"/>
    </source>
</evidence>
<comment type="subcellular location">
    <subcellularLocation>
        <location evidence="1">Membrane</location>
        <topology evidence="1">Multi-pass membrane protein</topology>
    </subcellularLocation>
</comment>
<evidence type="ECO:0000256" key="3">
    <source>
        <dbReference type="ARBA" id="ARBA00022989"/>
    </source>
</evidence>
<dbReference type="Pfam" id="PF02600">
    <property type="entry name" value="DsbB"/>
    <property type="match status" value="1"/>
</dbReference>
<evidence type="ECO:0000256" key="2">
    <source>
        <dbReference type="ARBA" id="ARBA00022692"/>
    </source>
</evidence>
<dbReference type="GO" id="GO:0006457">
    <property type="term" value="P:protein folding"/>
    <property type="evidence" value="ECO:0007669"/>
    <property type="project" value="InterPro"/>
</dbReference>
<dbReference type="AlphaFoldDB" id="Q3SHG8"/>
<dbReference type="GO" id="GO:0015035">
    <property type="term" value="F:protein-disulfide reductase activity"/>
    <property type="evidence" value="ECO:0007669"/>
    <property type="project" value="InterPro"/>
</dbReference>
<dbReference type="SUPFAM" id="SSF158442">
    <property type="entry name" value="DsbB-like"/>
    <property type="match status" value="1"/>
</dbReference>
<sequence>MLTALSGAAVAGYQVWLQHQPANIFSCGAETNFVEGIVYWLGQRVPVLFDAPGVCRIRRC</sequence>
<evidence type="ECO:0000313" key="5">
    <source>
        <dbReference type="EMBL" id="AAZ97918.1"/>
    </source>
</evidence>
<dbReference type="EMBL" id="CP000116">
    <property type="protein sequence ID" value="AAZ97918.1"/>
    <property type="molecule type" value="Genomic_DNA"/>
</dbReference>
<accession>Q3SHG8</accession>
<keyword evidence="4" id="KW-0472">Membrane</keyword>
<dbReference type="KEGG" id="tbd:Tbd_1965"/>
<protein>
    <submittedName>
        <fullName evidence="5">Uncharacterized protein</fullName>
    </submittedName>
</protein>
<dbReference type="HOGENOM" id="CLU_2940367_0_0_4"/>
<reference evidence="5 6" key="1">
    <citation type="journal article" date="2006" name="J. Bacteriol.">
        <title>The genome sequence of the obligately chemolithoautotrophic, facultatively anaerobic bacterium Thiobacillus denitrificans.</title>
        <authorList>
            <person name="Beller H.R."/>
            <person name="Chain P.S."/>
            <person name="Letain T.E."/>
            <person name="Chakicherla A."/>
            <person name="Larimer F.W."/>
            <person name="Richardson P.M."/>
            <person name="Coleman M.A."/>
            <person name="Wood A.P."/>
            <person name="Kelly D.P."/>
        </authorList>
    </citation>
    <scope>NUCLEOTIDE SEQUENCE [LARGE SCALE GENOMIC DNA]</scope>
    <source>
        <strain evidence="5 6">ATCC 25259</strain>
    </source>
</reference>
<proteinExistence type="predicted"/>
<dbReference type="InterPro" id="IPR023380">
    <property type="entry name" value="DsbB-like_sf"/>
</dbReference>
<keyword evidence="6" id="KW-1185">Reference proteome</keyword>
<dbReference type="InterPro" id="IPR003752">
    <property type="entry name" value="DiS_bond_form_DsbB/BdbC"/>
</dbReference>
<gene>
    <name evidence="5" type="ordered locus">Tbd_1965</name>
</gene>
<name>Q3SHG8_THIDA</name>
<dbReference type="RefSeq" id="WP_011312477.1">
    <property type="nucleotide sequence ID" value="NC_007404.1"/>
</dbReference>
<evidence type="ECO:0000256" key="1">
    <source>
        <dbReference type="ARBA" id="ARBA00004141"/>
    </source>
</evidence>
<dbReference type="Proteomes" id="UP000008291">
    <property type="component" value="Chromosome"/>
</dbReference>
<dbReference type="GO" id="GO:0016020">
    <property type="term" value="C:membrane"/>
    <property type="evidence" value="ECO:0007669"/>
    <property type="project" value="UniProtKB-SubCell"/>
</dbReference>
<keyword evidence="2" id="KW-0812">Transmembrane</keyword>
<keyword evidence="3" id="KW-1133">Transmembrane helix</keyword>
<evidence type="ECO:0000313" key="6">
    <source>
        <dbReference type="Proteomes" id="UP000008291"/>
    </source>
</evidence>